<evidence type="ECO:0000256" key="4">
    <source>
        <dbReference type="ARBA" id="ARBA00022807"/>
    </source>
</evidence>
<feature type="domain" description="Ubiquitin-like protease family profile" evidence="5">
    <location>
        <begin position="64"/>
        <end position="211"/>
    </location>
</feature>
<dbReference type="PANTHER" id="PTHR46468">
    <property type="entry name" value="SENTRIN-SPECIFIC PROTEASE 8"/>
    <property type="match status" value="1"/>
</dbReference>
<gene>
    <name evidence="6" type="ORF">EB796_021750</name>
</gene>
<dbReference type="Pfam" id="PF02902">
    <property type="entry name" value="Peptidase_C48"/>
    <property type="match status" value="1"/>
</dbReference>
<comment type="similarity">
    <text evidence="1">Belongs to the peptidase C48 family.</text>
</comment>
<dbReference type="Gene3D" id="3.40.395.10">
    <property type="entry name" value="Adenoviral Proteinase, Chain A"/>
    <property type="match status" value="1"/>
</dbReference>
<sequence>MKVMSQRLLYLTFLTIINKIGPGRIRVTLAKIYRSLWDFKKITKLISNSCMASQTETLLSYGDSLLKKDDLFILESNGWLNDRLLNFAFEYMMNTVVTKAERQDILICCAEVVQLIKSCQSVYEMSIILSDLHLPEKEYIFLPEFDALPQTTKQFYHFDSLDHSNHHTAQHLSSQLSLLFGVENILIKAQSPKQQNGYDCGMYVIEMVEVILKDILCNQTINLSSVSEITGSQVSASRKSWSVIIKTLANSQD</sequence>
<dbReference type="AlphaFoldDB" id="A0A7J7J180"/>
<evidence type="ECO:0000259" key="5">
    <source>
        <dbReference type="PROSITE" id="PS50600"/>
    </source>
</evidence>
<evidence type="ECO:0000313" key="7">
    <source>
        <dbReference type="Proteomes" id="UP000593567"/>
    </source>
</evidence>
<dbReference type="GO" id="GO:0006508">
    <property type="term" value="P:proteolysis"/>
    <property type="evidence" value="ECO:0007669"/>
    <property type="project" value="UniProtKB-KW"/>
</dbReference>
<keyword evidence="2" id="KW-0645">Protease</keyword>
<dbReference type="InterPro" id="IPR044613">
    <property type="entry name" value="Nep1/2-like"/>
</dbReference>
<dbReference type="PROSITE" id="PS50600">
    <property type="entry name" value="ULP_PROTEASE"/>
    <property type="match status" value="1"/>
</dbReference>
<keyword evidence="7" id="KW-1185">Reference proteome</keyword>
<dbReference type="PANTHER" id="PTHR46468:SF1">
    <property type="entry name" value="SENTRIN-SPECIFIC PROTEASE 8"/>
    <property type="match status" value="1"/>
</dbReference>
<proteinExistence type="inferred from homology"/>
<keyword evidence="4" id="KW-0788">Thiol protease</keyword>
<protein>
    <submittedName>
        <fullName evidence="6">SENP8</fullName>
    </submittedName>
</protein>
<keyword evidence="3" id="KW-0378">Hydrolase</keyword>
<evidence type="ECO:0000256" key="2">
    <source>
        <dbReference type="ARBA" id="ARBA00022670"/>
    </source>
</evidence>
<dbReference type="GO" id="GO:0019784">
    <property type="term" value="F:deNEDDylase activity"/>
    <property type="evidence" value="ECO:0007669"/>
    <property type="project" value="InterPro"/>
</dbReference>
<dbReference type="EMBL" id="VXIV02003204">
    <property type="protein sequence ID" value="KAF6019930.1"/>
    <property type="molecule type" value="Genomic_DNA"/>
</dbReference>
<organism evidence="6 7">
    <name type="scientific">Bugula neritina</name>
    <name type="common">Brown bryozoan</name>
    <name type="synonym">Sertularia neritina</name>
    <dbReference type="NCBI Taxonomy" id="10212"/>
    <lineage>
        <taxon>Eukaryota</taxon>
        <taxon>Metazoa</taxon>
        <taxon>Spiralia</taxon>
        <taxon>Lophotrochozoa</taxon>
        <taxon>Bryozoa</taxon>
        <taxon>Gymnolaemata</taxon>
        <taxon>Cheilostomatida</taxon>
        <taxon>Flustrina</taxon>
        <taxon>Buguloidea</taxon>
        <taxon>Bugulidae</taxon>
        <taxon>Bugula</taxon>
    </lineage>
</organism>
<reference evidence="6" key="1">
    <citation type="submission" date="2020-06" db="EMBL/GenBank/DDBJ databases">
        <title>Draft genome of Bugula neritina, a colonial animal packing powerful symbionts and potential medicines.</title>
        <authorList>
            <person name="Rayko M."/>
        </authorList>
    </citation>
    <scope>NUCLEOTIDE SEQUENCE [LARGE SCALE GENOMIC DNA]</scope>
    <source>
        <strain evidence="6">Kwan_BN1</strain>
    </source>
</reference>
<dbReference type="SUPFAM" id="SSF54001">
    <property type="entry name" value="Cysteine proteinases"/>
    <property type="match status" value="1"/>
</dbReference>
<evidence type="ECO:0000256" key="1">
    <source>
        <dbReference type="ARBA" id="ARBA00005234"/>
    </source>
</evidence>
<dbReference type="Proteomes" id="UP000593567">
    <property type="component" value="Unassembled WGS sequence"/>
</dbReference>
<dbReference type="GO" id="GO:0000338">
    <property type="term" value="P:protein deneddylation"/>
    <property type="evidence" value="ECO:0007669"/>
    <property type="project" value="TreeGrafter"/>
</dbReference>
<dbReference type="GO" id="GO:0008234">
    <property type="term" value="F:cysteine-type peptidase activity"/>
    <property type="evidence" value="ECO:0007669"/>
    <property type="project" value="UniProtKB-KW"/>
</dbReference>
<comment type="caution">
    <text evidence="6">The sequence shown here is derived from an EMBL/GenBank/DDBJ whole genome shotgun (WGS) entry which is preliminary data.</text>
</comment>
<dbReference type="OrthoDB" id="5065855at2759"/>
<dbReference type="InterPro" id="IPR038765">
    <property type="entry name" value="Papain-like_cys_pep_sf"/>
</dbReference>
<evidence type="ECO:0000313" key="6">
    <source>
        <dbReference type="EMBL" id="KAF6019930.1"/>
    </source>
</evidence>
<accession>A0A7J7J180</accession>
<dbReference type="InterPro" id="IPR003653">
    <property type="entry name" value="Peptidase_C48_C"/>
</dbReference>
<evidence type="ECO:0000256" key="3">
    <source>
        <dbReference type="ARBA" id="ARBA00022801"/>
    </source>
</evidence>
<name>A0A7J7J180_BUGNE</name>